<dbReference type="PROSITE" id="PS51910">
    <property type="entry name" value="GH18_2"/>
    <property type="match status" value="1"/>
</dbReference>
<dbReference type="Proteomes" id="UP000469558">
    <property type="component" value="Unassembled WGS sequence"/>
</dbReference>
<evidence type="ECO:0000256" key="9">
    <source>
        <dbReference type="ARBA" id="ARBA00023326"/>
    </source>
</evidence>
<evidence type="ECO:0000256" key="6">
    <source>
        <dbReference type="ARBA" id="ARBA00023024"/>
    </source>
</evidence>
<sequence>MHSSTLLAGLGFMLSAAVASPVVVSPLATAPSAQNVVYWGQNGGGTIENNDLSAYCTSTSGIDVIVLAFLYSYGSNGIIPSGTIGQSCYISTSGQGQNCDNVASSIATCQAAGIKMILSLGGASGSYSLTSNAEAQQIGQYLWESYGNSGNTTVQRPFGNNFVNGFDFDIETNQGSQYYPAMISTLRAAFATDSAHTYYITGAPQCPIPEPNMGVIISGAQFDYLFVQWYNNNNYSADPCSLGFNNNAPLNYNQWVSTIASTPSANAKIFFGVPAAPLAANGAPSGELYYITPDQLSTLVNEYKTDAHFGGIMMWSAGFSDTNVINGCTYAQQAHAILLTGSPCSTGPISATTTPTSTGTATSKPTSTPTTTTAVPTGTPLPQWAQCGGNGYTGSTACISPYTCVTTSVWWSQCE</sequence>
<evidence type="ECO:0000313" key="17">
    <source>
        <dbReference type="Proteomes" id="UP000469558"/>
    </source>
</evidence>
<dbReference type="SUPFAM" id="SSF51445">
    <property type="entry name" value="(Trans)glycosidases"/>
    <property type="match status" value="1"/>
</dbReference>
<evidence type="ECO:0000256" key="2">
    <source>
        <dbReference type="ARBA" id="ARBA00012729"/>
    </source>
</evidence>
<dbReference type="InterPro" id="IPR035971">
    <property type="entry name" value="CBD_sf"/>
</dbReference>
<comment type="similarity">
    <text evidence="10">Belongs to the glycosyl hydrolase 18 family. Chitinase class III subfamily.</text>
</comment>
<dbReference type="PANTHER" id="PTHR45708:SF49">
    <property type="entry name" value="ENDOCHITINASE"/>
    <property type="match status" value="1"/>
</dbReference>
<dbReference type="PROSITE" id="PS01095">
    <property type="entry name" value="GH18_1"/>
    <property type="match status" value="1"/>
</dbReference>
<dbReference type="PROSITE" id="PS51164">
    <property type="entry name" value="CBM1_2"/>
    <property type="match status" value="1"/>
</dbReference>
<organism evidence="16 17">
    <name type="scientific">Lachnellula suecica</name>
    <dbReference type="NCBI Taxonomy" id="602035"/>
    <lineage>
        <taxon>Eukaryota</taxon>
        <taxon>Fungi</taxon>
        <taxon>Dikarya</taxon>
        <taxon>Ascomycota</taxon>
        <taxon>Pezizomycotina</taxon>
        <taxon>Leotiomycetes</taxon>
        <taxon>Helotiales</taxon>
        <taxon>Lachnaceae</taxon>
        <taxon>Lachnellula</taxon>
    </lineage>
</organism>
<comment type="caution">
    <text evidence="16">The sequence shown here is derived from an EMBL/GenBank/DDBJ whole genome shotgun (WGS) entry which is preliminary data.</text>
</comment>
<feature type="region of interest" description="Disordered" evidence="12">
    <location>
        <begin position="349"/>
        <end position="379"/>
    </location>
</feature>
<dbReference type="AlphaFoldDB" id="A0A8T9CIM4"/>
<dbReference type="Pfam" id="PF00734">
    <property type="entry name" value="CBM_1"/>
    <property type="match status" value="1"/>
</dbReference>
<name>A0A8T9CIM4_9HELO</name>
<dbReference type="Gene3D" id="3.20.20.80">
    <property type="entry name" value="Glycosidases"/>
    <property type="match status" value="1"/>
</dbReference>
<dbReference type="GO" id="GO:0030248">
    <property type="term" value="F:cellulose binding"/>
    <property type="evidence" value="ECO:0007669"/>
    <property type="project" value="InterPro"/>
</dbReference>
<keyword evidence="8 11" id="KW-0326">Glycosidase</keyword>
<dbReference type="OrthoDB" id="6020543at2759"/>
<dbReference type="InterPro" id="IPR001223">
    <property type="entry name" value="Glyco_hydro18_cat"/>
</dbReference>
<dbReference type="PANTHER" id="PTHR45708">
    <property type="entry name" value="ENDOCHITINASE"/>
    <property type="match status" value="1"/>
</dbReference>
<dbReference type="InterPro" id="IPR001579">
    <property type="entry name" value="Glyco_hydro_18_chit_AS"/>
</dbReference>
<dbReference type="SMART" id="SM00236">
    <property type="entry name" value="fCBD"/>
    <property type="match status" value="1"/>
</dbReference>
<comment type="catalytic activity">
    <reaction evidence="1">
        <text>Random endo-hydrolysis of N-acetyl-beta-D-glucosaminide (1-&gt;4)-beta-linkages in chitin and chitodextrins.</text>
        <dbReference type="EC" id="3.2.1.14"/>
    </reaction>
</comment>
<gene>
    <name evidence="16" type="primary">chi2</name>
    <name evidence="16" type="ORF">LSUE1_G000890</name>
</gene>
<dbReference type="PROSITE" id="PS00562">
    <property type="entry name" value="CBM1_1"/>
    <property type="match status" value="1"/>
</dbReference>
<feature type="domain" description="GH18" evidence="15">
    <location>
        <begin position="33"/>
        <end position="341"/>
    </location>
</feature>
<evidence type="ECO:0000259" key="15">
    <source>
        <dbReference type="PROSITE" id="PS51910"/>
    </source>
</evidence>
<keyword evidence="3" id="KW-0147">Chitin-binding</keyword>
<feature type="chain" id="PRO_5035743802" description="chitinase" evidence="13">
    <location>
        <begin position="20"/>
        <end position="415"/>
    </location>
</feature>
<evidence type="ECO:0000256" key="10">
    <source>
        <dbReference type="ARBA" id="ARBA00025727"/>
    </source>
</evidence>
<evidence type="ECO:0000256" key="1">
    <source>
        <dbReference type="ARBA" id="ARBA00000822"/>
    </source>
</evidence>
<evidence type="ECO:0000256" key="7">
    <source>
        <dbReference type="ARBA" id="ARBA00023277"/>
    </source>
</evidence>
<keyword evidence="5 11" id="KW-0378">Hydrolase</keyword>
<keyword evidence="6" id="KW-0146">Chitin degradation</keyword>
<dbReference type="GO" id="GO:0008061">
    <property type="term" value="F:chitin binding"/>
    <property type="evidence" value="ECO:0007669"/>
    <property type="project" value="UniProtKB-KW"/>
</dbReference>
<dbReference type="InterPro" id="IPR017853">
    <property type="entry name" value="GH"/>
</dbReference>
<reference evidence="16 17" key="1">
    <citation type="submission" date="2018-05" db="EMBL/GenBank/DDBJ databases">
        <title>Genome sequencing and assembly of the regulated plant pathogen Lachnellula willkommii and related sister species for the development of diagnostic species identification markers.</title>
        <authorList>
            <person name="Giroux E."/>
            <person name="Bilodeau G."/>
        </authorList>
    </citation>
    <scope>NUCLEOTIDE SEQUENCE [LARGE SCALE GENOMIC DNA]</scope>
    <source>
        <strain evidence="16 17">CBS 268.59</strain>
    </source>
</reference>
<evidence type="ECO:0000313" key="16">
    <source>
        <dbReference type="EMBL" id="TVY84357.1"/>
    </source>
</evidence>
<feature type="domain" description="CBM1" evidence="14">
    <location>
        <begin position="379"/>
        <end position="415"/>
    </location>
</feature>
<evidence type="ECO:0000259" key="14">
    <source>
        <dbReference type="PROSITE" id="PS51164"/>
    </source>
</evidence>
<dbReference type="InterPro" id="IPR000254">
    <property type="entry name" value="CBD"/>
</dbReference>
<evidence type="ECO:0000256" key="12">
    <source>
        <dbReference type="SAM" id="MobiDB-lite"/>
    </source>
</evidence>
<proteinExistence type="inferred from homology"/>
<dbReference type="EC" id="3.2.1.14" evidence="2"/>
<dbReference type="SUPFAM" id="SSF57180">
    <property type="entry name" value="Cellulose-binding domain"/>
    <property type="match status" value="1"/>
</dbReference>
<dbReference type="InterPro" id="IPR050542">
    <property type="entry name" value="Glycosyl_Hydrlase18_Chitinase"/>
</dbReference>
<evidence type="ECO:0000256" key="13">
    <source>
        <dbReference type="SAM" id="SignalP"/>
    </source>
</evidence>
<evidence type="ECO:0000256" key="5">
    <source>
        <dbReference type="ARBA" id="ARBA00022801"/>
    </source>
</evidence>
<dbReference type="GO" id="GO:0006032">
    <property type="term" value="P:chitin catabolic process"/>
    <property type="evidence" value="ECO:0007669"/>
    <property type="project" value="UniProtKB-KW"/>
</dbReference>
<dbReference type="InterPro" id="IPR045321">
    <property type="entry name" value="Cts1-like"/>
</dbReference>
<evidence type="ECO:0000256" key="11">
    <source>
        <dbReference type="RuleBase" id="RU000489"/>
    </source>
</evidence>
<keyword evidence="9" id="KW-0624">Polysaccharide degradation</keyword>
<keyword evidence="7" id="KW-0119">Carbohydrate metabolism</keyword>
<evidence type="ECO:0000256" key="4">
    <source>
        <dbReference type="ARBA" id="ARBA00022729"/>
    </source>
</evidence>
<accession>A0A8T9CIM4</accession>
<dbReference type="Pfam" id="PF00704">
    <property type="entry name" value="Glyco_hydro_18"/>
    <property type="match status" value="1"/>
</dbReference>
<feature type="signal peptide" evidence="13">
    <location>
        <begin position="1"/>
        <end position="19"/>
    </location>
</feature>
<dbReference type="GO" id="GO:0000272">
    <property type="term" value="P:polysaccharide catabolic process"/>
    <property type="evidence" value="ECO:0007669"/>
    <property type="project" value="UniProtKB-KW"/>
</dbReference>
<keyword evidence="17" id="KW-1185">Reference proteome</keyword>
<dbReference type="CDD" id="cd02877">
    <property type="entry name" value="GH18_hevamine_XipI_class_III"/>
    <property type="match status" value="1"/>
</dbReference>
<keyword evidence="4 13" id="KW-0732">Signal</keyword>
<dbReference type="GO" id="GO:0008843">
    <property type="term" value="F:endochitinase activity"/>
    <property type="evidence" value="ECO:0007669"/>
    <property type="project" value="UniProtKB-EC"/>
</dbReference>
<dbReference type="EMBL" id="QGMK01000091">
    <property type="protein sequence ID" value="TVY84357.1"/>
    <property type="molecule type" value="Genomic_DNA"/>
</dbReference>
<protein>
    <recommendedName>
        <fullName evidence="2">chitinase</fullName>
        <ecNumber evidence="2">3.2.1.14</ecNumber>
    </recommendedName>
</protein>
<dbReference type="GO" id="GO:0005576">
    <property type="term" value="C:extracellular region"/>
    <property type="evidence" value="ECO:0007669"/>
    <property type="project" value="InterPro"/>
</dbReference>
<evidence type="ECO:0000256" key="3">
    <source>
        <dbReference type="ARBA" id="ARBA00022669"/>
    </source>
</evidence>
<evidence type="ECO:0000256" key="8">
    <source>
        <dbReference type="ARBA" id="ARBA00023295"/>
    </source>
</evidence>